<evidence type="ECO:0000313" key="2">
    <source>
        <dbReference type="Proteomes" id="UP000016491"/>
    </source>
</evidence>
<organism evidence="1 2">
    <name type="scientific">[Clostridium] symbiosum ATCC 14940</name>
    <dbReference type="NCBI Taxonomy" id="411472"/>
    <lineage>
        <taxon>Bacteria</taxon>
        <taxon>Bacillati</taxon>
        <taxon>Bacillota</taxon>
        <taxon>Clostridia</taxon>
        <taxon>Lachnospirales</taxon>
        <taxon>Lachnospiraceae</taxon>
        <taxon>Otoolea</taxon>
    </lineage>
</organism>
<accession>A0ABC9U4B1</accession>
<reference evidence="1 2" key="1">
    <citation type="submission" date="2013-07" db="EMBL/GenBank/DDBJ databases">
        <authorList>
            <person name="Weinstock G."/>
            <person name="Sodergren E."/>
            <person name="Wylie T."/>
            <person name="Fulton L."/>
            <person name="Fulton R."/>
            <person name="Fronick C."/>
            <person name="O'Laughlin M."/>
            <person name="Godfrey J."/>
            <person name="Miner T."/>
            <person name="Herter B."/>
            <person name="Appelbaum E."/>
            <person name="Cordes M."/>
            <person name="Lek S."/>
            <person name="Wollam A."/>
            <person name="Pepin K.H."/>
            <person name="Palsikar V.B."/>
            <person name="Mitreva M."/>
            <person name="Wilson R.K."/>
        </authorList>
    </citation>
    <scope>NUCLEOTIDE SEQUENCE [LARGE SCALE GENOMIC DNA]</scope>
    <source>
        <strain evidence="1 2">ATCC 14940</strain>
    </source>
</reference>
<dbReference type="RefSeq" id="WP_021643431.1">
    <property type="nucleotide sequence ID" value="NZ_KE993016.1"/>
</dbReference>
<protein>
    <recommendedName>
        <fullName evidence="3">RNA polymerase subunit sigma-70</fullName>
    </recommendedName>
</protein>
<evidence type="ECO:0000313" key="1">
    <source>
        <dbReference type="EMBL" id="ERI80707.1"/>
    </source>
</evidence>
<name>A0ABC9U4B1_CLOSY</name>
<sequence>MTEEQKQTIVRLRNVGLGYRKIANVLDLSRDRVRNYCKVNGLDGYAKKHLQAEEGKQMEEDSADSVCRYCGKPIEKQTTGRRRIYCSEECRRAWSKNHLSLYKYERMFCGKKFESSSKTQKFCSHDCYIRDRFWRKEDTDEIVKMLLVGKKVSTVPKWIKDIFTGETK</sequence>
<dbReference type="Proteomes" id="UP000016491">
    <property type="component" value="Unassembled WGS sequence"/>
</dbReference>
<gene>
    <name evidence="1" type="ORF">CLOSYM_00065</name>
</gene>
<dbReference type="EMBL" id="AWSU01000005">
    <property type="protein sequence ID" value="ERI80707.1"/>
    <property type="molecule type" value="Genomic_DNA"/>
</dbReference>
<dbReference type="AlphaFoldDB" id="A0ABC9U4B1"/>
<proteinExistence type="predicted"/>
<evidence type="ECO:0008006" key="3">
    <source>
        <dbReference type="Google" id="ProtNLM"/>
    </source>
</evidence>
<comment type="caution">
    <text evidence="1">The sequence shown here is derived from an EMBL/GenBank/DDBJ whole genome shotgun (WGS) entry which is preliminary data.</text>
</comment>